<feature type="transmembrane region" description="Helical" evidence="1">
    <location>
        <begin position="12"/>
        <end position="29"/>
    </location>
</feature>
<dbReference type="EMBL" id="BAND01000070">
    <property type="protein sequence ID" value="GAJ29616.1"/>
    <property type="molecule type" value="Genomic_DNA"/>
</dbReference>
<feature type="transmembrane region" description="Helical" evidence="1">
    <location>
        <begin position="49"/>
        <end position="76"/>
    </location>
</feature>
<sequence length="137" mass="14989">MNRDKASVWVRRCIKAVGIIGLCIFSSLIGGGLTRHFGNNDYNLSYADFISILLTAISLLMTVLAIFLAVIGFVGWTSIEKKVHDKTEDFLLNGFKKGGRLDSIVVSTIERKTEELMFRGVESVDGDDVNGNGNSVS</sequence>
<dbReference type="RefSeq" id="WP_132127191.1">
    <property type="nucleotide sequence ID" value="NZ_BAND01000070.1"/>
</dbReference>
<name>A0A023D736_ACIMT</name>
<keyword evidence="1" id="KW-1133">Transmembrane helix</keyword>
<keyword evidence="1" id="KW-0812">Transmembrane</keyword>
<dbReference type="AlphaFoldDB" id="A0A023D736"/>
<dbReference type="Proteomes" id="UP000019760">
    <property type="component" value="Unassembled WGS sequence"/>
</dbReference>
<evidence type="ECO:0000313" key="3">
    <source>
        <dbReference type="Proteomes" id="UP000019760"/>
    </source>
</evidence>
<evidence type="ECO:0000256" key="1">
    <source>
        <dbReference type="SAM" id="Phobius"/>
    </source>
</evidence>
<accession>A0A023D736</accession>
<organism evidence="2 3">
    <name type="scientific">Acidomonas methanolica NBRC 104435</name>
    <dbReference type="NCBI Taxonomy" id="1231351"/>
    <lineage>
        <taxon>Bacteria</taxon>
        <taxon>Pseudomonadati</taxon>
        <taxon>Pseudomonadota</taxon>
        <taxon>Alphaproteobacteria</taxon>
        <taxon>Acetobacterales</taxon>
        <taxon>Acetobacteraceae</taxon>
        <taxon>Acidomonas</taxon>
    </lineage>
</organism>
<reference evidence="3" key="1">
    <citation type="journal article" date="2014" name="FEMS Microbiol. Lett.">
        <title>Draft Genomic DNA Sequence of the Facultatively Methylotrophic Bacterium Acidomonas methanolica type strain MB58.</title>
        <authorList>
            <person name="Higashiura N."/>
            <person name="Hadano H."/>
            <person name="Hirakawa H."/>
            <person name="Matsutani M."/>
            <person name="Takabe S."/>
            <person name="Matsushita K."/>
            <person name="Azuma Y."/>
        </authorList>
    </citation>
    <scope>NUCLEOTIDE SEQUENCE [LARGE SCALE GENOMIC DNA]</scope>
    <source>
        <strain evidence="3">MB58</strain>
    </source>
</reference>
<protein>
    <submittedName>
        <fullName evidence="2">Uncharacterized protein</fullName>
    </submittedName>
</protein>
<keyword evidence="1" id="KW-0472">Membrane</keyword>
<keyword evidence="3" id="KW-1185">Reference proteome</keyword>
<gene>
    <name evidence="2" type="ORF">Amme_070_004</name>
</gene>
<reference evidence="2 3" key="2">
    <citation type="journal article" date="2014" name="FEMS Microbiol. Lett.">
        <title>Draft genomic DNA sequence of the facultatively methylotrophic bacterium Acidomonas methanolica type strain MB58.</title>
        <authorList>
            <person name="Higashiura N."/>
            <person name="Hadano H."/>
            <person name="Hirakawa H."/>
            <person name="Matsutani M."/>
            <person name="Takabe S."/>
            <person name="Matsushita K."/>
            <person name="Azuma Y."/>
        </authorList>
    </citation>
    <scope>NUCLEOTIDE SEQUENCE [LARGE SCALE GENOMIC DNA]</scope>
    <source>
        <strain evidence="2 3">MB58</strain>
    </source>
</reference>
<dbReference type="OrthoDB" id="8481746at2"/>
<proteinExistence type="predicted"/>
<evidence type="ECO:0000313" key="2">
    <source>
        <dbReference type="EMBL" id="GAJ29616.1"/>
    </source>
</evidence>
<comment type="caution">
    <text evidence="2">The sequence shown here is derived from an EMBL/GenBank/DDBJ whole genome shotgun (WGS) entry which is preliminary data.</text>
</comment>